<proteinExistence type="predicted"/>
<dbReference type="GO" id="GO:0003677">
    <property type="term" value="F:DNA binding"/>
    <property type="evidence" value="ECO:0007669"/>
    <property type="project" value="InterPro"/>
</dbReference>
<dbReference type="OrthoDB" id="5293337at2"/>
<dbReference type="STRING" id="858640.A3K86_19365"/>
<dbReference type="AlphaFoldDB" id="A0A178K1C8"/>
<reference evidence="1 2" key="1">
    <citation type="submission" date="2016-03" db="EMBL/GenBank/DDBJ databases">
        <title>Photobacterium proteolyticum sp. nov. a protease producing bacterium isolated from ocean sediments of Laizhou Bay.</title>
        <authorList>
            <person name="Li Y."/>
        </authorList>
    </citation>
    <scope>NUCLEOTIDE SEQUENCE [LARGE SCALE GENOMIC DNA]</scope>
    <source>
        <strain evidence="1 2">R-40508</strain>
    </source>
</reference>
<dbReference type="InterPro" id="IPR036953">
    <property type="entry name" value="GreA/GreB_C_sf"/>
</dbReference>
<dbReference type="Gene3D" id="3.10.50.30">
    <property type="entry name" value="Transcription elongation factor, GreA/GreB, C-terminal domain"/>
    <property type="match status" value="1"/>
</dbReference>
<protein>
    <recommendedName>
        <fullName evidence="3">Transcription elongation factor</fullName>
    </recommendedName>
</protein>
<gene>
    <name evidence="1" type="ORF">A3K86_19365</name>
</gene>
<dbReference type="PIRSF" id="PIRSF006092">
    <property type="entry name" value="GreA_GreB"/>
    <property type="match status" value="1"/>
</dbReference>
<dbReference type="Proteomes" id="UP000078503">
    <property type="component" value="Unassembled WGS sequence"/>
</dbReference>
<evidence type="ECO:0008006" key="3">
    <source>
        <dbReference type="Google" id="ProtNLM"/>
    </source>
</evidence>
<evidence type="ECO:0000313" key="2">
    <source>
        <dbReference type="Proteomes" id="UP000078503"/>
    </source>
</evidence>
<accession>A0A178K1C8</accession>
<dbReference type="InterPro" id="IPR023459">
    <property type="entry name" value="Tscrpt_elong_fac_GreA/B_fam"/>
</dbReference>
<dbReference type="GO" id="GO:0070063">
    <property type="term" value="F:RNA polymerase binding"/>
    <property type="evidence" value="ECO:0007669"/>
    <property type="project" value="InterPro"/>
</dbReference>
<dbReference type="SUPFAM" id="SSF54534">
    <property type="entry name" value="FKBP-like"/>
    <property type="match status" value="1"/>
</dbReference>
<dbReference type="EMBL" id="LVHF01000033">
    <property type="protein sequence ID" value="OAN11128.1"/>
    <property type="molecule type" value="Genomic_DNA"/>
</dbReference>
<evidence type="ECO:0000313" key="1">
    <source>
        <dbReference type="EMBL" id="OAN11128.1"/>
    </source>
</evidence>
<sequence>MNKQALIEQIIEQLTLTHQTAVDAAQRAHETATNEENAPENEYDTLSLEAAYLAHGQSQRVAECIADLQAFKALDFANPMTQQQVILGSLVELADEDDKAKWVFFGPSAGGLKLQMPSEENANAIIEVTVVTPSSPLGKELLNRAVDDEVELTICDKKTFFDIIALY</sequence>
<dbReference type="GO" id="GO:0032784">
    <property type="term" value="P:regulation of DNA-templated transcription elongation"/>
    <property type="evidence" value="ECO:0007669"/>
    <property type="project" value="InterPro"/>
</dbReference>
<comment type="caution">
    <text evidence="1">The sequence shown here is derived from an EMBL/GenBank/DDBJ whole genome shotgun (WGS) entry which is preliminary data.</text>
</comment>
<organism evidence="1 2">
    <name type="scientific">Photobacterium jeanii</name>
    <dbReference type="NCBI Taxonomy" id="858640"/>
    <lineage>
        <taxon>Bacteria</taxon>
        <taxon>Pseudomonadati</taxon>
        <taxon>Pseudomonadota</taxon>
        <taxon>Gammaproteobacteria</taxon>
        <taxon>Vibrionales</taxon>
        <taxon>Vibrionaceae</taxon>
        <taxon>Photobacterium</taxon>
    </lineage>
</organism>
<name>A0A178K1C8_9GAMM</name>
<keyword evidence="2" id="KW-1185">Reference proteome</keyword>
<dbReference type="RefSeq" id="WP_068335266.1">
    <property type="nucleotide sequence ID" value="NZ_LVHF01000033.1"/>
</dbReference>